<keyword evidence="6" id="KW-1185">Reference proteome</keyword>
<evidence type="ECO:0000256" key="1">
    <source>
        <dbReference type="ARBA" id="ARBA00007905"/>
    </source>
</evidence>
<gene>
    <name evidence="5" type="ORF">ACFO6V_17310</name>
</gene>
<dbReference type="PRINTS" id="PR00069">
    <property type="entry name" value="ALDKETRDTASE"/>
</dbReference>
<organism evidence="5 6">
    <name type="scientific">Promicromonospora alba</name>
    <dbReference type="NCBI Taxonomy" id="1616110"/>
    <lineage>
        <taxon>Bacteria</taxon>
        <taxon>Bacillati</taxon>
        <taxon>Actinomycetota</taxon>
        <taxon>Actinomycetes</taxon>
        <taxon>Micrococcales</taxon>
        <taxon>Promicromonosporaceae</taxon>
        <taxon>Promicromonospora</taxon>
    </lineage>
</organism>
<evidence type="ECO:0000313" key="5">
    <source>
        <dbReference type="EMBL" id="MFC4630012.1"/>
    </source>
</evidence>
<dbReference type="Gene3D" id="3.20.20.100">
    <property type="entry name" value="NADP-dependent oxidoreductase domain"/>
    <property type="match status" value="1"/>
</dbReference>
<dbReference type="EMBL" id="JBHSFI010000005">
    <property type="protein sequence ID" value="MFC4630012.1"/>
    <property type="molecule type" value="Genomic_DNA"/>
</dbReference>
<evidence type="ECO:0000256" key="3">
    <source>
        <dbReference type="ARBA" id="ARBA00023002"/>
    </source>
</evidence>
<dbReference type="PIRSF" id="PIRSF000097">
    <property type="entry name" value="AKR"/>
    <property type="match status" value="1"/>
</dbReference>
<dbReference type="RefSeq" id="WP_377137315.1">
    <property type="nucleotide sequence ID" value="NZ_JBHSFI010000005.1"/>
</dbReference>
<dbReference type="InterPro" id="IPR018170">
    <property type="entry name" value="Aldo/ket_reductase_CS"/>
</dbReference>
<dbReference type="PANTHER" id="PTHR43827">
    <property type="entry name" value="2,5-DIKETO-D-GLUCONIC ACID REDUCTASE"/>
    <property type="match status" value="1"/>
</dbReference>
<accession>A0ABV9HJM0</accession>
<proteinExistence type="inferred from homology"/>
<dbReference type="Pfam" id="PF00248">
    <property type="entry name" value="Aldo_ket_red"/>
    <property type="match status" value="1"/>
</dbReference>
<dbReference type="PROSITE" id="PS00798">
    <property type="entry name" value="ALDOKETO_REDUCTASE_1"/>
    <property type="match status" value="1"/>
</dbReference>
<keyword evidence="2" id="KW-0521">NADP</keyword>
<dbReference type="InterPro" id="IPR023210">
    <property type="entry name" value="NADP_OxRdtase_dom"/>
</dbReference>
<evidence type="ECO:0000259" key="4">
    <source>
        <dbReference type="Pfam" id="PF00248"/>
    </source>
</evidence>
<evidence type="ECO:0000256" key="2">
    <source>
        <dbReference type="ARBA" id="ARBA00022857"/>
    </source>
</evidence>
<feature type="domain" description="NADP-dependent oxidoreductase" evidence="4">
    <location>
        <begin position="15"/>
        <end position="257"/>
    </location>
</feature>
<dbReference type="SUPFAM" id="SSF51430">
    <property type="entry name" value="NAD(P)-linked oxidoreductase"/>
    <property type="match status" value="1"/>
</dbReference>
<protein>
    <submittedName>
        <fullName evidence="5">Aldo/keto reductase</fullName>
    </submittedName>
</protein>
<comment type="similarity">
    <text evidence="1">Belongs to the aldo/keto reductase family.</text>
</comment>
<name>A0ABV9HJM0_9MICO</name>
<dbReference type="PROSITE" id="PS00062">
    <property type="entry name" value="ALDOKETO_REDUCTASE_2"/>
    <property type="match status" value="1"/>
</dbReference>
<dbReference type="Proteomes" id="UP001596011">
    <property type="component" value="Unassembled WGS sequence"/>
</dbReference>
<dbReference type="InterPro" id="IPR020471">
    <property type="entry name" value="AKR"/>
</dbReference>
<reference evidence="6" key="1">
    <citation type="journal article" date="2019" name="Int. J. Syst. Evol. Microbiol.">
        <title>The Global Catalogue of Microorganisms (GCM) 10K type strain sequencing project: providing services to taxonomists for standard genome sequencing and annotation.</title>
        <authorList>
            <consortium name="The Broad Institute Genomics Platform"/>
            <consortium name="The Broad Institute Genome Sequencing Center for Infectious Disease"/>
            <person name="Wu L."/>
            <person name="Ma J."/>
        </authorList>
    </citation>
    <scope>NUCLEOTIDE SEQUENCE [LARGE SCALE GENOMIC DNA]</scope>
    <source>
        <strain evidence="6">CCUG 42722</strain>
    </source>
</reference>
<dbReference type="InterPro" id="IPR036812">
    <property type="entry name" value="NAD(P)_OxRdtase_dom_sf"/>
</dbReference>
<evidence type="ECO:0000313" key="6">
    <source>
        <dbReference type="Proteomes" id="UP001596011"/>
    </source>
</evidence>
<comment type="caution">
    <text evidence="5">The sequence shown here is derived from an EMBL/GenBank/DDBJ whole genome shotgun (WGS) entry which is preliminary data.</text>
</comment>
<keyword evidence="3" id="KW-0560">Oxidoreductase</keyword>
<sequence length="286" mass="32303">METFVLNDGNQIPKLGIGMNQVRSADVGPALACAFEVGYRSVDTANTYLNERAVGQAVRASGLPREEIYLTTKVWSTDSGYARMSAAIDRTLKRLDTDYLDLLLIHQQYGDYNGSWKAMEDAVGAGKVRSIGISNFNRRRLVDLVSRATVLPAVAQIERHPYFQQCEQKEFLEQFGTVVAGWFPLGRGDRELLAEPLFAELGLNHGKSPAQVVLRWHLQGDTIVIPGSTDPAHIRSNFELFDFTLTAQEMDRIAAIDKNKRFHNLPELVERIIFQSMRMDYDKHQR</sequence>
<dbReference type="PANTHER" id="PTHR43827:SF3">
    <property type="entry name" value="NADP-DEPENDENT OXIDOREDUCTASE DOMAIN-CONTAINING PROTEIN"/>
    <property type="match status" value="1"/>
</dbReference>